<evidence type="ECO:0000256" key="4">
    <source>
        <dbReference type="ARBA" id="ARBA00022989"/>
    </source>
</evidence>
<comment type="subcellular location">
    <subcellularLocation>
        <location evidence="1">Membrane</location>
        <topology evidence="1">Multi-pass membrane protein</topology>
    </subcellularLocation>
</comment>
<feature type="transmembrane region" description="Helical" evidence="6">
    <location>
        <begin position="389"/>
        <end position="407"/>
    </location>
</feature>
<comment type="caution">
    <text evidence="7">The sequence shown here is derived from an EMBL/GenBank/DDBJ whole genome shotgun (WGS) entry which is preliminary data.</text>
</comment>
<accession>A0A5D4M981</accession>
<dbReference type="AlphaFoldDB" id="A0A5D4M981"/>
<feature type="transmembrane region" description="Helical" evidence="6">
    <location>
        <begin position="286"/>
        <end position="312"/>
    </location>
</feature>
<feature type="transmembrane region" description="Helical" evidence="6">
    <location>
        <begin position="241"/>
        <end position="266"/>
    </location>
</feature>
<protein>
    <submittedName>
        <fullName evidence="7">Cytosine permease</fullName>
    </submittedName>
</protein>
<dbReference type="Gene3D" id="1.10.4160.10">
    <property type="entry name" value="Hydantoin permease"/>
    <property type="match status" value="1"/>
</dbReference>
<evidence type="ECO:0000256" key="6">
    <source>
        <dbReference type="SAM" id="Phobius"/>
    </source>
</evidence>
<feature type="transmembrane region" description="Helical" evidence="6">
    <location>
        <begin position="324"/>
        <end position="341"/>
    </location>
</feature>
<sequence length="445" mass="47691">MMKKPMIERLGLESVPQHLKTTTWFEYFIIQLAFSVNAGNFLVPALAVMEGGLSMIWAIISTLLGGSIAFLFVSLLSLPGARYGLPAQYVIRSMIGTRLSRLVASPVRSLTSLYWFSVQTIGGTLVVLSLVKKATGFELPLVPIAISLALIMTILALIGFEAVKKATKMFMPFLLIGQAAILVIFITSAADGIGSGVLVSGGGFSFGPFVFFASLAFVQYVSGVSASSDITRYAKSGKQGFWGLFAGNVFGFFMTALLGTFSAALFQNSNPFVAATEETGSTLLTILIGICAMVSMISINLSNAYTGGYSLLNAIPSLGRVKSALAFGSAGIILSCFPALVDNAQDYISLLGAFVIPLSAVIAADYLYIKKARIAEEDLERIASGAFQYNNKAIYTLGAALVIYFLIPEKWSPGFISFLLTFAMYSIVSHRSKQHIVKDQSRQAL</sequence>
<evidence type="ECO:0000313" key="7">
    <source>
        <dbReference type="EMBL" id="TYR97913.1"/>
    </source>
</evidence>
<dbReference type="InterPro" id="IPR030191">
    <property type="entry name" value="CodB"/>
</dbReference>
<dbReference type="GO" id="GO:0005886">
    <property type="term" value="C:plasma membrane"/>
    <property type="evidence" value="ECO:0007669"/>
    <property type="project" value="TreeGrafter"/>
</dbReference>
<dbReference type="EMBL" id="VTEG01000015">
    <property type="protein sequence ID" value="TYR97913.1"/>
    <property type="molecule type" value="Genomic_DNA"/>
</dbReference>
<feature type="transmembrane region" description="Helical" evidence="6">
    <location>
        <begin position="347"/>
        <end position="368"/>
    </location>
</feature>
<feature type="transmembrane region" description="Helical" evidence="6">
    <location>
        <begin position="196"/>
        <end position="221"/>
    </location>
</feature>
<dbReference type="PANTHER" id="PTHR30569:SF0">
    <property type="entry name" value="CYTOSINE PERMEASE"/>
    <property type="match status" value="1"/>
</dbReference>
<comment type="similarity">
    <text evidence="2">Belongs to the purine-cytosine permease (2.A.39) family.</text>
</comment>
<organism evidence="7 8">
    <name type="scientific">Rossellomorea vietnamensis</name>
    <dbReference type="NCBI Taxonomy" id="218284"/>
    <lineage>
        <taxon>Bacteria</taxon>
        <taxon>Bacillati</taxon>
        <taxon>Bacillota</taxon>
        <taxon>Bacilli</taxon>
        <taxon>Bacillales</taxon>
        <taxon>Bacillaceae</taxon>
        <taxon>Rossellomorea</taxon>
    </lineage>
</organism>
<dbReference type="Pfam" id="PF02133">
    <property type="entry name" value="Transp_cyt_pur"/>
    <property type="match status" value="1"/>
</dbReference>
<evidence type="ECO:0000256" key="2">
    <source>
        <dbReference type="ARBA" id="ARBA00008974"/>
    </source>
</evidence>
<feature type="transmembrane region" description="Helical" evidence="6">
    <location>
        <begin position="27"/>
        <end position="49"/>
    </location>
</feature>
<evidence type="ECO:0000313" key="8">
    <source>
        <dbReference type="Proteomes" id="UP000325182"/>
    </source>
</evidence>
<keyword evidence="5 6" id="KW-0472">Membrane</keyword>
<proteinExistence type="inferred from homology"/>
<dbReference type="RefSeq" id="WP_148954637.1">
    <property type="nucleotide sequence ID" value="NZ_VTEG01000015.1"/>
</dbReference>
<keyword evidence="4 6" id="KW-1133">Transmembrane helix</keyword>
<feature type="transmembrane region" description="Helical" evidence="6">
    <location>
        <begin position="137"/>
        <end position="158"/>
    </location>
</feature>
<evidence type="ECO:0000256" key="1">
    <source>
        <dbReference type="ARBA" id="ARBA00004141"/>
    </source>
</evidence>
<feature type="transmembrane region" description="Helical" evidence="6">
    <location>
        <begin position="413"/>
        <end position="428"/>
    </location>
</feature>
<name>A0A5D4M981_9BACI</name>
<dbReference type="GO" id="GO:0015209">
    <property type="term" value="F:cytosine transmembrane transporter activity"/>
    <property type="evidence" value="ECO:0007669"/>
    <property type="project" value="InterPro"/>
</dbReference>
<gene>
    <name evidence="7" type="ORF">FZC84_17080</name>
</gene>
<evidence type="ECO:0000256" key="5">
    <source>
        <dbReference type="ARBA" id="ARBA00023136"/>
    </source>
</evidence>
<feature type="transmembrane region" description="Helical" evidence="6">
    <location>
        <begin position="55"/>
        <end position="78"/>
    </location>
</feature>
<evidence type="ECO:0000256" key="3">
    <source>
        <dbReference type="ARBA" id="ARBA00022692"/>
    </source>
</evidence>
<dbReference type="Proteomes" id="UP000325182">
    <property type="component" value="Unassembled WGS sequence"/>
</dbReference>
<keyword evidence="3 6" id="KW-0812">Transmembrane</keyword>
<dbReference type="InterPro" id="IPR001248">
    <property type="entry name" value="Pur-cyt_permease"/>
</dbReference>
<feature type="transmembrane region" description="Helical" evidence="6">
    <location>
        <begin position="170"/>
        <end position="190"/>
    </location>
</feature>
<dbReference type="PANTHER" id="PTHR30569">
    <property type="entry name" value="CYTOSINE TRANSPORTER CODB"/>
    <property type="match status" value="1"/>
</dbReference>
<reference evidence="7 8" key="1">
    <citation type="submission" date="2019-08" db="EMBL/GenBank/DDBJ databases">
        <title>Bacillus genomes from the desert of Cuatro Cienegas, Coahuila.</title>
        <authorList>
            <person name="Olmedo-Alvarez G."/>
        </authorList>
    </citation>
    <scope>NUCLEOTIDE SEQUENCE [LARGE SCALE GENOMIC DNA]</scope>
    <source>
        <strain evidence="7 8">CH128b_4D</strain>
    </source>
</reference>